<dbReference type="Pfam" id="PF01475">
    <property type="entry name" value="FUR"/>
    <property type="match status" value="1"/>
</dbReference>
<keyword evidence="6" id="KW-0804">Transcription</keyword>
<protein>
    <submittedName>
        <fullName evidence="9">Fur family transcriptional regulator</fullName>
    </submittedName>
</protein>
<reference evidence="9" key="2">
    <citation type="submission" date="2020-09" db="EMBL/GenBank/DDBJ databases">
        <authorList>
            <person name="Sun Q."/>
            <person name="Ohkuma M."/>
        </authorList>
    </citation>
    <scope>NUCLEOTIDE SEQUENCE</scope>
    <source>
        <strain evidence="9">JCM 30804</strain>
    </source>
</reference>
<dbReference type="InterPro" id="IPR043135">
    <property type="entry name" value="Fur_C"/>
</dbReference>
<comment type="cofactor">
    <cofactor evidence="8">
        <name>Mn(2+)</name>
        <dbReference type="ChEBI" id="CHEBI:29035"/>
    </cofactor>
    <cofactor evidence="8">
        <name>Fe(2+)</name>
        <dbReference type="ChEBI" id="CHEBI:29033"/>
    </cofactor>
    <text evidence="8">Binds 1 Mn(2+) or Fe(2+) ion per subunit.</text>
</comment>
<comment type="caution">
    <text evidence="9">The sequence shown here is derived from an EMBL/GenBank/DDBJ whole genome shotgun (WGS) entry which is preliminary data.</text>
</comment>
<sequence>MKVEKLLEQAQQKCQQAGVRFTDKRSQVLKTLLIAKQPLSAYELLDLYNKQAEQSMQAMSAYRILDLFVELNLIHKLTSSNKYIACAHLACQHAHHDQYFVVCNHCGETREVDIPQPLLAQLEKSVADAGFYLQRTQFELDCLCNGCRAALETPSE</sequence>
<dbReference type="PANTHER" id="PTHR33202">
    <property type="entry name" value="ZINC UPTAKE REGULATION PROTEIN"/>
    <property type="match status" value="1"/>
</dbReference>
<proteinExistence type="inferred from homology"/>
<keyword evidence="5" id="KW-0238">DNA-binding</keyword>
<evidence type="ECO:0000256" key="1">
    <source>
        <dbReference type="ARBA" id="ARBA00007957"/>
    </source>
</evidence>
<keyword evidence="7" id="KW-0479">Metal-binding</keyword>
<comment type="similarity">
    <text evidence="1">Belongs to the Fur family.</text>
</comment>
<evidence type="ECO:0000256" key="2">
    <source>
        <dbReference type="ARBA" id="ARBA00022491"/>
    </source>
</evidence>
<dbReference type="Proteomes" id="UP000613743">
    <property type="component" value="Unassembled WGS sequence"/>
</dbReference>
<feature type="binding site" evidence="8">
    <location>
        <position position="97"/>
    </location>
    <ligand>
        <name>Fe cation</name>
        <dbReference type="ChEBI" id="CHEBI:24875"/>
    </ligand>
</feature>
<dbReference type="Gene3D" id="1.10.10.10">
    <property type="entry name" value="Winged helix-like DNA-binding domain superfamily/Winged helix DNA-binding domain"/>
    <property type="match status" value="1"/>
</dbReference>
<dbReference type="RefSeq" id="WP_188919762.1">
    <property type="nucleotide sequence ID" value="NZ_BMPZ01000003.1"/>
</dbReference>
<feature type="binding site" evidence="7">
    <location>
        <position position="103"/>
    </location>
    <ligand>
        <name>Zn(2+)</name>
        <dbReference type="ChEBI" id="CHEBI:29105"/>
    </ligand>
</feature>
<accession>A0A917N9J9</accession>
<feature type="binding site" evidence="7">
    <location>
        <position position="106"/>
    </location>
    <ligand>
        <name>Zn(2+)</name>
        <dbReference type="ChEBI" id="CHEBI:29105"/>
    </ligand>
</feature>
<keyword evidence="2" id="KW-0678">Repressor</keyword>
<feature type="binding site" evidence="7">
    <location>
        <position position="147"/>
    </location>
    <ligand>
        <name>Zn(2+)</name>
        <dbReference type="ChEBI" id="CHEBI:29105"/>
    </ligand>
</feature>
<dbReference type="SUPFAM" id="SSF46785">
    <property type="entry name" value="Winged helix' DNA-binding domain"/>
    <property type="match status" value="1"/>
</dbReference>
<keyword evidence="8" id="KW-0408">Iron</keyword>
<dbReference type="Gene3D" id="3.30.1490.190">
    <property type="match status" value="1"/>
</dbReference>
<evidence type="ECO:0000313" key="9">
    <source>
        <dbReference type="EMBL" id="GGI79987.1"/>
    </source>
</evidence>
<evidence type="ECO:0000256" key="5">
    <source>
        <dbReference type="ARBA" id="ARBA00023125"/>
    </source>
</evidence>
<gene>
    <name evidence="9" type="primary">zur</name>
    <name evidence="9" type="ORF">GCM10009332_16660</name>
</gene>
<dbReference type="PANTHER" id="PTHR33202:SF6">
    <property type="entry name" value="ZINC UPTAKE REGULATION PROTEIN"/>
    <property type="match status" value="1"/>
</dbReference>
<reference evidence="9" key="1">
    <citation type="journal article" date="2014" name="Int. J. Syst. Evol. Microbiol.">
        <title>Complete genome sequence of Corynebacterium casei LMG S-19264T (=DSM 44701T), isolated from a smear-ripened cheese.</title>
        <authorList>
            <consortium name="US DOE Joint Genome Institute (JGI-PGF)"/>
            <person name="Walter F."/>
            <person name="Albersmeier A."/>
            <person name="Kalinowski J."/>
            <person name="Ruckert C."/>
        </authorList>
    </citation>
    <scope>NUCLEOTIDE SEQUENCE</scope>
    <source>
        <strain evidence="9">JCM 30804</strain>
    </source>
</reference>
<organism evidence="9 10">
    <name type="scientific">Shewanella gelidii</name>
    <dbReference type="NCBI Taxonomy" id="1642821"/>
    <lineage>
        <taxon>Bacteria</taxon>
        <taxon>Pseudomonadati</taxon>
        <taxon>Pseudomonadota</taxon>
        <taxon>Gammaproteobacteria</taxon>
        <taxon>Alteromonadales</taxon>
        <taxon>Shewanellaceae</taxon>
        <taxon>Shewanella</taxon>
    </lineage>
</organism>
<feature type="binding site" evidence="8">
    <location>
        <position position="95"/>
    </location>
    <ligand>
        <name>Fe cation</name>
        <dbReference type="ChEBI" id="CHEBI:24875"/>
    </ligand>
</feature>
<comment type="cofactor">
    <cofactor evidence="7">
        <name>Zn(2+)</name>
        <dbReference type="ChEBI" id="CHEBI:29105"/>
    </cofactor>
    <text evidence="7">Binds 1 zinc ion per subunit.</text>
</comment>
<dbReference type="InterPro" id="IPR036388">
    <property type="entry name" value="WH-like_DNA-bd_sf"/>
</dbReference>
<keyword evidence="3 7" id="KW-0862">Zinc</keyword>
<evidence type="ECO:0000256" key="4">
    <source>
        <dbReference type="ARBA" id="ARBA00023015"/>
    </source>
</evidence>
<dbReference type="EMBL" id="BMPZ01000003">
    <property type="protein sequence ID" value="GGI79987.1"/>
    <property type="molecule type" value="Genomic_DNA"/>
</dbReference>
<dbReference type="GO" id="GO:0008270">
    <property type="term" value="F:zinc ion binding"/>
    <property type="evidence" value="ECO:0007669"/>
    <property type="project" value="TreeGrafter"/>
</dbReference>
<dbReference type="GO" id="GO:0003700">
    <property type="term" value="F:DNA-binding transcription factor activity"/>
    <property type="evidence" value="ECO:0007669"/>
    <property type="project" value="InterPro"/>
</dbReference>
<feature type="binding site" evidence="7">
    <location>
        <position position="144"/>
    </location>
    <ligand>
        <name>Zn(2+)</name>
        <dbReference type="ChEBI" id="CHEBI:29105"/>
    </ligand>
</feature>
<dbReference type="GO" id="GO:0045892">
    <property type="term" value="P:negative regulation of DNA-templated transcription"/>
    <property type="evidence" value="ECO:0007669"/>
    <property type="project" value="TreeGrafter"/>
</dbReference>
<keyword evidence="4" id="KW-0805">Transcription regulation</keyword>
<evidence type="ECO:0000256" key="7">
    <source>
        <dbReference type="PIRSR" id="PIRSR602481-1"/>
    </source>
</evidence>
<evidence type="ECO:0000256" key="3">
    <source>
        <dbReference type="ARBA" id="ARBA00022833"/>
    </source>
</evidence>
<dbReference type="InterPro" id="IPR036390">
    <property type="entry name" value="WH_DNA-bd_sf"/>
</dbReference>
<keyword evidence="10" id="KW-1185">Reference proteome</keyword>
<dbReference type="AlphaFoldDB" id="A0A917N9J9"/>
<evidence type="ECO:0000256" key="8">
    <source>
        <dbReference type="PIRSR" id="PIRSR602481-2"/>
    </source>
</evidence>
<dbReference type="GO" id="GO:0000976">
    <property type="term" value="F:transcription cis-regulatory region binding"/>
    <property type="evidence" value="ECO:0007669"/>
    <property type="project" value="TreeGrafter"/>
</dbReference>
<name>A0A917N9J9_9GAMM</name>
<dbReference type="InterPro" id="IPR002481">
    <property type="entry name" value="FUR"/>
</dbReference>
<evidence type="ECO:0000256" key="6">
    <source>
        <dbReference type="ARBA" id="ARBA00023163"/>
    </source>
</evidence>
<dbReference type="GO" id="GO:1900376">
    <property type="term" value="P:regulation of secondary metabolite biosynthetic process"/>
    <property type="evidence" value="ECO:0007669"/>
    <property type="project" value="TreeGrafter"/>
</dbReference>
<evidence type="ECO:0000313" key="10">
    <source>
        <dbReference type="Proteomes" id="UP000613743"/>
    </source>
</evidence>
<dbReference type="GO" id="GO:0005829">
    <property type="term" value="C:cytosol"/>
    <property type="evidence" value="ECO:0007669"/>
    <property type="project" value="TreeGrafter"/>
</dbReference>